<feature type="region of interest" description="Disordered" evidence="1">
    <location>
        <begin position="27"/>
        <end position="69"/>
    </location>
</feature>
<feature type="signal peptide" evidence="2">
    <location>
        <begin position="1"/>
        <end position="20"/>
    </location>
</feature>
<keyword evidence="2" id="KW-0732">Signal</keyword>
<dbReference type="PROSITE" id="PS51257">
    <property type="entry name" value="PROKAR_LIPOPROTEIN"/>
    <property type="match status" value="1"/>
</dbReference>
<accession>A0AAE3GBJ5</accession>
<dbReference type="Proteomes" id="UP001206128">
    <property type="component" value="Unassembled WGS sequence"/>
</dbReference>
<dbReference type="RefSeq" id="WP_253767968.1">
    <property type="nucleotide sequence ID" value="NZ_JAMTCK010000003.1"/>
</dbReference>
<evidence type="ECO:0000256" key="2">
    <source>
        <dbReference type="SAM" id="SignalP"/>
    </source>
</evidence>
<reference evidence="3" key="1">
    <citation type="submission" date="2022-06" db="EMBL/GenBank/DDBJ databases">
        <title>Genomic Encyclopedia of Archaeal and Bacterial Type Strains, Phase II (KMG-II): from individual species to whole genera.</title>
        <authorList>
            <person name="Goeker M."/>
        </authorList>
    </citation>
    <scope>NUCLEOTIDE SEQUENCE</scope>
    <source>
        <strain evidence="3">DSM 43935</strain>
    </source>
</reference>
<evidence type="ECO:0000313" key="3">
    <source>
        <dbReference type="EMBL" id="MCP2164364.1"/>
    </source>
</evidence>
<feature type="compositionally biased region" description="Low complexity" evidence="1">
    <location>
        <begin position="34"/>
        <end position="69"/>
    </location>
</feature>
<organism evidence="3 4">
    <name type="scientific">Goodfellowiella coeruleoviolacea</name>
    <dbReference type="NCBI Taxonomy" id="334858"/>
    <lineage>
        <taxon>Bacteria</taxon>
        <taxon>Bacillati</taxon>
        <taxon>Actinomycetota</taxon>
        <taxon>Actinomycetes</taxon>
        <taxon>Pseudonocardiales</taxon>
        <taxon>Pseudonocardiaceae</taxon>
        <taxon>Goodfellowiella</taxon>
    </lineage>
</organism>
<protein>
    <recommendedName>
        <fullName evidence="5">Lipoprotein</fullName>
    </recommendedName>
</protein>
<dbReference type="AlphaFoldDB" id="A0AAE3GBJ5"/>
<dbReference type="EMBL" id="JAMTCK010000003">
    <property type="protein sequence ID" value="MCP2164364.1"/>
    <property type="molecule type" value="Genomic_DNA"/>
</dbReference>
<keyword evidence="4" id="KW-1185">Reference proteome</keyword>
<evidence type="ECO:0008006" key="5">
    <source>
        <dbReference type="Google" id="ProtNLM"/>
    </source>
</evidence>
<comment type="caution">
    <text evidence="3">The sequence shown here is derived from an EMBL/GenBank/DDBJ whole genome shotgun (WGS) entry which is preliminary data.</text>
</comment>
<evidence type="ECO:0000313" key="4">
    <source>
        <dbReference type="Proteomes" id="UP001206128"/>
    </source>
</evidence>
<name>A0AAE3GBJ5_9PSEU</name>
<feature type="chain" id="PRO_5042132295" description="Lipoprotein" evidence="2">
    <location>
        <begin position="21"/>
        <end position="221"/>
    </location>
</feature>
<proteinExistence type="predicted"/>
<gene>
    <name evidence="3" type="ORF">LX83_001204</name>
</gene>
<evidence type="ECO:0000256" key="1">
    <source>
        <dbReference type="SAM" id="MobiDB-lite"/>
    </source>
</evidence>
<sequence>MRVRPIVARSAVAVAALVLAAGCAGGDSGGAGSGASTTATSGSTTGTSTAGSSASSAQPTSSAAAGASGVGLTKPGTTLKVGERAVVPFEYADYKGTLGLTVTSIDKGDPADLAALQLGDRAAGMTPYYVRITVDNEGGTDLSNVFVHGWDGLLADGDQAQAVSVIGSFDKCDDSGANDGFTTKGATFQMCHLALAGQGTAVTAAQYGDGDYSDKPVVWKQ</sequence>